<evidence type="ECO:0000313" key="1">
    <source>
        <dbReference type="EMBL" id="CAF4655479.1"/>
    </source>
</evidence>
<dbReference type="EMBL" id="CAJOBJ010122185">
    <property type="protein sequence ID" value="CAF4681445.1"/>
    <property type="molecule type" value="Genomic_DNA"/>
</dbReference>
<organism evidence="1 3">
    <name type="scientific">Rotaria magnacalcarata</name>
    <dbReference type="NCBI Taxonomy" id="392030"/>
    <lineage>
        <taxon>Eukaryota</taxon>
        <taxon>Metazoa</taxon>
        <taxon>Spiralia</taxon>
        <taxon>Gnathifera</taxon>
        <taxon>Rotifera</taxon>
        <taxon>Eurotatoria</taxon>
        <taxon>Bdelloidea</taxon>
        <taxon>Philodinida</taxon>
        <taxon>Philodinidae</taxon>
        <taxon>Rotaria</taxon>
    </lineage>
</organism>
<dbReference type="AlphaFoldDB" id="A0A8S2ZQV6"/>
<name>A0A8S2ZQV6_9BILA</name>
<evidence type="ECO:0000313" key="3">
    <source>
        <dbReference type="Proteomes" id="UP000681720"/>
    </source>
</evidence>
<accession>A0A8S2ZQV6</accession>
<evidence type="ECO:0000313" key="2">
    <source>
        <dbReference type="EMBL" id="CAF4681445.1"/>
    </source>
</evidence>
<gene>
    <name evidence="1" type="ORF">GIL414_LOCUS41247</name>
    <name evidence="2" type="ORF">GIL414_LOCUS42296</name>
</gene>
<comment type="caution">
    <text evidence="1">The sequence shown here is derived from an EMBL/GenBank/DDBJ whole genome shotgun (WGS) entry which is preliminary data.</text>
</comment>
<protein>
    <submittedName>
        <fullName evidence="1">Uncharacterized protein</fullName>
    </submittedName>
</protein>
<dbReference type="EMBL" id="CAJOBJ010116388">
    <property type="protein sequence ID" value="CAF4655479.1"/>
    <property type="molecule type" value="Genomic_DNA"/>
</dbReference>
<sequence>MRLVDERREQELNDLFEHLKSQIGETSSLLIVAGFLFQMDDIAGAERYYILLRDELLEDDPDQPIV</sequence>
<feature type="non-terminal residue" evidence="1">
    <location>
        <position position="66"/>
    </location>
</feature>
<dbReference type="Proteomes" id="UP000681720">
    <property type="component" value="Unassembled WGS sequence"/>
</dbReference>
<reference evidence="1" key="1">
    <citation type="submission" date="2021-02" db="EMBL/GenBank/DDBJ databases">
        <authorList>
            <person name="Nowell W R."/>
        </authorList>
    </citation>
    <scope>NUCLEOTIDE SEQUENCE</scope>
</reference>
<proteinExistence type="predicted"/>